<dbReference type="Proteomes" id="UP000250235">
    <property type="component" value="Unassembled WGS sequence"/>
</dbReference>
<evidence type="ECO:0000313" key="2">
    <source>
        <dbReference type="Proteomes" id="UP000250235"/>
    </source>
</evidence>
<proteinExistence type="predicted"/>
<keyword evidence="2" id="KW-1185">Reference proteome</keyword>
<gene>
    <name evidence="1" type="ORF">F511_05665</name>
</gene>
<name>A0A2Z7C2V3_9LAMI</name>
<reference evidence="1 2" key="1">
    <citation type="journal article" date="2015" name="Proc. Natl. Acad. Sci. U.S.A.">
        <title>The resurrection genome of Boea hygrometrica: A blueprint for survival of dehydration.</title>
        <authorList>
            <person name="Xiao L."/>
            <person name="Yang G."/>
            <person name="Zhang L."/>
            <person name="Yang X."/>
            <person name="Zhao S."/>
            <person name="Ji Z."/>
            <person name="Zhou Q."/>
            <person name="Hu M."/>
            <person name="Wang Y."/>
            <person name="Chen M."/>
            <person name="Xu Y."/>
            <person name="Jin H."/>
            <person name="Xiao X."/>
            <person name="Hu G."/>
            <person name="Bao F."/>
            <person name="Hu Y."/>
            <person name="Wan P."/>
            <person name="Li L."/>
            <person name="Deng X."/>
            <person name="Kuang T."/>
            <person name="Xiang C."/>
            <person name="Zhu J.K."/>
            <person name="Oliver M.J."/>
            <person name="He Y."/>
        </authorList>
    </citation>
    <scope>NUCLEOTIDE SEQUENCE [LARGE SCALE GENOMIC DNA]</scope>
    <source>
        <strain evidence="2">cv. XS01</strain>
    </source>
</reference>
<dbReference type="AlphaFoldDB" id="A0A2Z7C2V3"/>
<sequence length="144" mass="16353">MQHAIINAMKCMRAIKDRIARPASQLAIISIEPLYHAQRVSRWKSSVRDLQDSSNARQDFLEAGICFKASKSAIFKHKSEPEHSNTYGQNYTQVLNNSTQVLATRQSSIQREMLTPNLKPAGEQRNRLLQKASNTSIFALLLQR</sequence>
<accession>A0A2Z7C2V3</accession>
<dbReference type="EMBL" id="KV000495">
    <property type="protein sequence ID" value="KZV40188.1"/>
    <property type="molecule type" value="Genomic_DNA"/>
</dbReference>
<protein>
    <submittedName>
        <fullName evidence="1">Uncharacterized protein</fullName>
    </submittedName>
</protein>
<evidence type="ECO:0000313" key="1">
    <source>
        <dbReference type="EMBL" id="KZV40188.1"/>
    </source>
</evidence>
<organism evidence="1 2">
    <name type="scientific">Dorcoceras hygrometricum</name>
    <dbReference type="NCBI Taxonomy" id="472368"/>
    <lineage>
        <taxon>Eukaryota</taxon>
        <taxon>Viridiplantae</taxon>
        <taxon>Streptophyta</taxon>
        <taxon>Embryophyta</taxon>
        <taxon>Tracheophyta</taxon>
        <taxon>Spermatophyta</taxon>
        <taxon>Magnoliopsida</taxon>
        <taxon>eudicotyledons</taxon>
        <taxon>Gunneridae</taxon>
        <taxon>Pentapetalae</taxon>
        <taxon>asterids</taxon>
        <taxon>lamiids</taxon>
        <taxon>Lamiales</taxon>
        <taxon>Gesneriaceae</taxon>
        <taxon>Didymocarpoideae</taxon>
        <taxon>Trichosporeae</taxon>
        <taxon>Loxocarpinae</taxon>
        <taxon>Dorcoceras</taxon>
    </lineage>
</organism>